<proteinExistence type="predicted"/>
<keyword evidence="1" id="KW-0732">Signal</keyword>
<evidence type="ECO:0000313" key="2">
    <source>
        <dbReference type="EMBL" id="ATX71531.1"/>
    </source>
</evidence>
<dbReference type="KEGG" id="scla:SCLARK_001756"/>
<keyword evidence="3" id="KW-1185">Reference proteome</keyword>
<sequence>MKKLLSLLGALTMIASTTATVIACGDTELKVNQAEMSGVLEEIGKAVYLNKTKGYNMDYVLQEYSFKNETIKTNYSKYFKDKLIGDSATLSGFANVVGKQPSDSDEITAILAITAKLLGLDASGDKKAQVTNAIKEALEMYNVNLQTGVTAEAKAEMQSVGAILKNVGTALETNSYIGKSYASAINEAMVKLVNEINKVAGVNTSFTATQFAQAMTSLTSTIKKLSTAGTGFDFAALFATAESSKAFIDVLKLTLLYINHIFTLDLSKDLENDDFIKAREAVIASTTFDLKGVVIKLNDALFGASQDSTGPVAIKNILKALFLNTRAGFYDGKYLNKSEDLFKNLENLNSYEYVNEDFGLGSFVAAIINGAVTIEADLGKFIPGAPSSGNLLENVGSISVNILGMITTGTPLLDSSTWTVLGGAIKGFTSLIPAISDKDVDELGSILTNADPIKELWSKNALGTFLRVFASLEGDFSLKGILTSPLNGLFGLNQAGGLDLIDLDTGADMSIKDILKLLVDSMGADDVKLNFDNLAAVFKNIGDIIVDLPTSVEGISAKLSDPALEALFKIIADAKGLKGIMEKIQAMGKNQKTKITKDIKTAYEAIKTSAIVAISDTEYKATINSRIQIAFEIEAVNKSFVISKIVYN</sequence>
<dbReference type="InterPro" id="IPR054816">
    <property type="entry name" value="Lipoprotein_mollicutes-type_CS"/>
</dbReference>
<evidence type="ECO:0000256" key="1">
    <source>
        <dbReference type="SAM" id="SignalP"/>
    </source>
</evidence>
<reference evidence="2 3" key="1">
    <citation type="submission" date="2017-11" db="EMBL/GenBank/DDBJ databases">
        <title>Complete genome sequence of Spiroplasma clarkii CN-5 (DSM 19994).</title>
        <authorList>
            <person name="Tsai Y.-M."/>
            <person name="Chang A."/>
            <person name="Lo W.-S."/>
            <person name="Kuo C.-H."/>
        </authorList>
    </citation>
    <scope>NUCLEOTIDE SEQUENCE [LARGE SCALE GENOMIC DNA]</scope>
    <source>
        <strain evidence="2 3">CN-5</strain>
    </source>
</reference>
<feature type="chain" id="PRO_5012711093" description="MOLPALP family lipoprotein" evidence="1">
    <location>
        <begin position="20"/>
        <end position="648"/>
    </location>
</feature>
<dbReference type="RefSeq" id="WP_100255061.1">
    <property type="nucleotide sequence ID" value="NZ_CP015819.1"/>
</dbReference>
<name>A0A1Y0L3E8_9MOLU</name>
<gene>
    <name evidence="2" type="ORF">SCLAR_v1c12310</name>
</gene>
<protein>
    <recommendedName>
        <fullName evidence="4">MOLPALP family lipoprotein</fullName>
    </recommendedName>
</protein>
<evidence type="ECO:0000313" key="3">
    <source>
        <dbReference type="Proteomes" id="UP000231179"/>
    </source>
</evidence>
<dbReference type="NCBIfam" id="NF038029">
    <property type="entry name" value="LP_plasma"/>
    <property type="match status" value="1"/>
</dbReference>
<organism evidence="2 3">
    <name type="scientific">Spiroplasma clarkii</name>
    <dbReference type="NCBI Taxonomy" id="2139"/>
    <lineage>
        <taxon>Bacteria</taxon>
        <taxon>Bacillati</taxon>
        <taxon>Mycoplasmatota</taxon>
        <taxon>Mollicutes</taxon>
        <taxon>Entomoplasmatales</taxon>
        <taxon>Spiroplasmataceae</taxon>
        <taxon>Spiroplasma</taxon>
    </lineage>
</organism>
<dbReference type="NCBIfam" id="NF045726">
    <property type="entry name" value="XXplasma_LP"/>
    <property type="match status" value="1"/>
</dbReference>
<evidence type="ECO:0008006" key="4">
    <source>
        <dbReference type="Google" id="ProtNLM"/>
    </source>
</evidence>
<feature type="signal peptide" evidence="1">
    <location>
        <begin position="1"/>
        <end position="19"/>
    </location>
</feature>
<accession>A0A1Y0L3E8</accession>
<dbReference type="PROSITE" id="PS51257">
    <property type="entry name" value="PROKAR_LIPOPROTEIN"/>
    <property type="match status" value="1"/>
</dbReference>
<dbReference type="EMBL" id="CP024870">
    <property type="protein sequence ID" value="ATX71531.1"/>
    <property type="molecule type" value="Genomic_DNA"/>
</dbReference>
<dbReference type="Proteomes" id="UP000231179">
    <property type="component" value="Chromosome"/>
</dbReference>
<dbReference type="AlphaFoldDB" id="A0A1Y0L3E8"/>